<keyword evidence="2 7" id="KW-0813">Transport</keyword>
<evidence type="ECO:0000256" key="1">
    <source>
        <dbReference type="ARBA" id="ARBA00007613"/>
    </source>
</evidence>
<dbReference type="GO" id="GO:0015562">
    <property type="term" value="F:efflux transmembrane transporter activity"/>
    <property type="evidence" value="ECO:0007669"/>
    <property type="project" value="InterPro"/>
</dbReference>
<keyword evidence="7" id="KW-0354">Hemolysis</keyword>
<dbReference type="PIRSF" id="PIRSF001892">
    <property type="entry name" value="CyaE"/>
    <property type="match status" value="1"/>
</dbReference>
<dbReference type="InterPro" id="IPR003423">
    <property type="entry name" value="OMP_efflux"/>
</dbReference>
<evidence type="ECO:0000256" key="3">
    <source>
        <dbReference type="ARBA" id="ARBA00022452"/>
    </source>
</evidence>
<organism evidence="10 11">
    <name type="scientific">Pontivivens nitratireducens</name>
    <dbReference type="NCBI Taxonomy" id="2758038"/>
    <lineage>
        <taxon>Bacteria</taxon>
        <taxon>Pseudomonadati</taxon>
        <taxon>Pseudomonadota</taxon>
        <taxon>Alphaproteobacteria</taxon>
        <taxon>Rhodobacterales</taxon>
        <taxon>Paracoccaceae</taxon>
        <taxon>Pontivivens</taxon>
    </lineage>
</organism>
<evidence type="ECO:0000256" key="4">
    <source>
        <dbReference type="ARBA" id="ARBA00022692"/>
    </source>
</evidence>
<evidence type="ECO:0000313" key="10">
    <source>
        <dbReference type="EMBL" id="QIK40918.1"/>
    </source>
</evidence>
<feature type="signal peptide" evidence="9">
    <location>
        <begin position="1"/>
        <end position="30"/>
    </location>
</feature>
<comment type="function">
    <text evidence="7">CyaE is necessary for transport of calmodulin-sensitive adenylate cyclase-hemolysin (cyclolysin).</text>
</comment>
<dbReference type="GO" id="GO:0031640">
    <property type="term" value="P:killing of cells of another organism"/>
    <property type="evidence" value="ECO:0007669"/>
    <property type="project" value="UniProtKB-KW"/>
</dbReference>
<dbReference type="AlphaFoldDB" id="A0A6G7VM44"/>
<evidence type="ECO:0000256" key="2">
    <source>
        <dbReference type="ARBA" id="ARBA00022448"/>
    </source>
</evidence>
<gene>
    <name evidence="10" type="ORF">G8E03_09155</name>
</gene>
<name>A0A6G7VM44_9RHOB</name>
<keyword evidence="3" id="KW-1134">Transmembrane beta strand</keyword>
<comment type="similarity">
    <text evidence="1 7">Belongs to the outer membrane factor (OMF) (TC 1.B.17) family.</text>
</comment>
<keyword evidence="11" id="KW-1185">Reference proteome</keyword>
<evidence type="ECO:0000313" key="11">
    <source>
        <dbReference type="Proteomes" id="UP000500791"/>
    </source>
</evidence>
<evidence type="ECO:0000256" key="6">
    <source>
        <dbReference type="ARBA" id="ARBA00023237"/>
    </source>
</evidence>
<evidence type="ECO:0000256" key="8">
    <source>
        <dbReference type="SAM" id="Coils"/>
    </source>
</evidence>
<feature type="coiled-coil region" evidence="8">
    <location>
        <begin position="322"/>
        <end position="349"/>
    </location>
</feature>
<dbReference type="InterPro" id="IPR028351">
    <property type="entry name" value="CyaE"/>
</dbReference>
<dbReference type="NCBIfam" id="TIGR01844">
    <property type="entry name" value="type_I_sec_TolC"/>
    <property type="match status" value="1"/>
</dbReference>
<dbReference type="InterPro" id="IPR010130">
    <property type="entry name" value="T1SS_OMP_TolC"/>
</dbReference>
<feature type="chain" id="PRO_5026286613" description="Protein CyaE" evidence="9">
    <location>
        <begin position="31"/>
        <end position="471"/>
    </location>
</feature>
<accession>A0A6G7VM44</accession>
<dbReference type="RefSeq" id="WP_166190893.1">
    <property type="nucleotide sequence ID" value="NZ_CP049811.1"/>
</dbReference>
<protein>
    <recommendedName>
        <fullName evidence="7">Protein CyaE</fullName>
    </recommendedName>
</protein>
<dbReference type="Pfam" id="PF02321">
    <property type="entry name" value="OEP"/>
    <property type="match status" value="2"/>
</dbReference>
<dbReference type="GO" id="GO:0015288">
    <property type="term" value="F:porin activity"/>
    <property type="evidence" value="ECO:0007669"/>
    <property type="project" value="TreeGrafter"/>
</dbReference>
<dbReference type="Gene3D" id="1.20.1600.10">
    <property type="entry name" value="Outer membrane efflux proteins (OEP)"/>
    <property type="match status" value="1"/>
</dbReference>
<sequence>MKRIAGRLASTLSVMALTVGAFGTFSAVQAETLTDALVQAYNNSPTLDVARAGLRATDENVPQARAGLRPSVSATARATVATSNDRFFGGRDDLADSETVGLNGSWTIFDGGQTAAAVDAALATVSSARAQLTVQEQSVLLDTVTAYLNVRRDLQFVSLAQNNVRVISRQLQAASDRFEVGEVTRTDVSQARARLAAAQTNLVSNQGALERSRDAYTAVVGVAPSNLAPPPALPQLPSSESEALEIANANHPSLLARRAQVRAAEFAVTQARANFRPSVELNGNVSYGNTFDDVVGGGQVSNRSSQIGASVVMPLYQGGALSSAVRQQVAQLEQAQAELNDTARLIQQQVSVAWTNFGVAGSQIRSSRQQITAARVAFEGIVEEARLGARTTLDVLDTEQDLLNAQSDLVSAQRDEYVAAYTLLSAMGLMTVEHLGLPVDAYDPNVYFEAVEDGPFAPNRGAVLDRVLGRY</sequence>
<dbReference type="PANTHER" id="PTHR30026">
    <property type="entry name" value="OUTER MEMBRANE PROTEIN TOLC"/>
    <property type="match status" value="1"/>
</dbReference>
<keyword evidence="5 7" id="KW-0472">Membrane</keyword>
<keyword evidence="4" id="KW-0812">Transmembrane</keyword>
<comment type="subcellular location">
    <subcellularLocation>
        <location evidence="7">Cell outer membrane</location>
        <topology evidence="7">Peripheral membrane protein</topology>
    </subcellularLocation>
</comment>
<evidence type="ECO:0000256" key="7">
    <source>
        <dbReference type="PIRNR" id="PIRNR001892"/>
    </source>
</evidence>
<dbReference type="KEGG" id="mon:G8E03_09155"/>
<evidence type="ECO:0000256" key="9">
    <source>
        <dbReference type="SAM" id="SignalP"/>
    </source>
</evidence>
<keyword evidence="7" id="KW-0204">Cytolysis</keyword>
<dbReference type="SUPFAM" id="SSF56954">
    <property type="entry name" value="Outer membrane efflux proteins (OEP)"/>
    <property type="match status" value="1"/>
</dbReference>
<keyword evidence="9" id="KW-0732">Signal</keyword>
<dbReference type="GO" id="GO:1990281">
    <property type="term" value="C:efflux pump complex"/>
    <property type="evidence" value="ECO:0007669"/>
    <property type="project" value="TreeGrafter"/>
</dbReference>
<dbReference type="Proteomes" id="UP000500791">
    <property type="component" value="Chromosome"/>
</dbReference>
<dbReference type="GO" id="GO:0009279">
    <property type="term" value="C:cell outer membrane"/>
    <property type="evidence" value="ECO:0007669"/>
    <property type="project" value="UniProtKB-SubCell"/>
</dbReference>
<evidence type="ECO:0000256" key="5">
    <source>
        <dbReference type="ARBA" id="ARBA00023136"/>
    </source>
</evidence>
<reference evidence="10 11" key="1">
    <citation type="submission" date="2020-03" db="EMBL/GenBank/DDBJ databases">
        <title>Complete genome sequence of Monaibacterium sp. ALG8 with diverse plasmids.</title>
        <authorList>
            <person name="Sun C."/>
        </authorList>
    </citation>
    <scope>NUCLEOTIDE SEQUENCE [LARGE SCALE GENOMIC DNA]</scope>
    <source>
        <strain evidence="10 11">ALG8</strain>
    </source>
</reference>
<keyword evidence="6 7" id="KW-0998">Cell outer membrane</keyword>
<proteinExistence type="inferred from homology"/>
<dbReference type="InterPro" id="IPR051906">
    <property type="entry name" value="TolC-like"/>
</dbReference>
<dbReference type="PANTHER" id="PTHR30026:SF22">
    <property type="entry name" value="OUTER MEMBRANE EFFLUX PROTEIN"/>
    <property type="match status" value="1"/>
</dbReference>
<dbReference type="EMBL" id="CP049811">
    <property type="protein sequence ID" value="QIK40918.1"/>
    <property type="molecule type" value="Genomic_DNA"/>
</dbReference>
<keyword evidence="8" id="KW-0175">Coiled coil</keyword>